<keyword evidence="3" id="KW-1185">Reference proteome</keyword>
<dbReference type="VEuPathDB" id="FungiDB:BO80DRAFT_203965"/>
<accession>A0A395HAC2</accession>
<sequence length="104" mass="11941">MYEMIMFSFFFFLSHFSGWCTILNLMNCYVMVLATGGHLFKRTVVNSITTGNAFNVIGNFCVLCYSSPRLQARHLIRFRAFASCFRALVGIREMPIAGIIKPRR</sequence>
<reference evidence="2 3" key="1">
    <citation type="submission" date="2018-02" db="EMBL/GenBank/DDBJ databases">
        <title>The genomes of Aspergillus section Nigri reveals drivers in fungal speciation.</title>
        <authorList>
            <consortium name="DOE Joint Genome Institute"/>
            <person name="Vesth T.C."/>
            <person name="Nybo J."/>
            <person name="Theobald S."/>
            <person name="Brandl J."/>
            <person name="Frisvad J.C."/>
            <person name="Nielsen K.F."/>
            <person name="Lyhne E.K."/>
            <person name="Kogle M.E."/>
            <person name="Kuo A."/>
            <person name="Riley R."/>
            <person name="Clum A."/>
            <person name="Nolan M."/>
            <person name="Lipzen A."/>
            <person name="Salamov A."/>
            <person name="Henrissat B."/>
            <person name="Wiebenga A."/>
            <person name="De vries R.P."/>
            <person name="Grigoriev I.V."/>
            <person name="Mortensen U.H."/>
            <person name="Andersen M.R."/>
            <person name="Baker S.E."/>
        </authorList>
    </citation>
    <scope>NUCLEOTIDE SEQUENCE [LARGE SCALE GENOMIC DNA]</scope>
    <source>
        <strain evidence="2 3">CBS 121593</strain>
    </source>
</reference>
<gene>
    <name evidence="2" type="ORF">BO80DRAFT_203965</name>
</gene>
<evidence type="ECO:0000313" key="2">
    <source>
        <dbReference type="EMBL" id="RAL04586.1"/>
    </source>
</evidence>
<dbReference type="GeneID" id="37219093"/>
<name>A0A395HAC2_9EURO</name>
<keyword evidence="1" id="KW-1133">Transmembrane helix</keyword>
<evidence type="ECO:0000256" key="1">
    <source>
        <dbReference type="SAM" id="Phobius"/>
    </source>
</evidence>
<protein>
    <submittedName>
        <fullName evidence="2">Uncharacterized protein</fullName>
    </submittedName>
</protein>
<organism evidence="2 3">
    <name type="scientific">Aspergillus ibericus CBS 121593</name>
    <dbReference type="NCBI Taxonomy" id="1448316"/>
    <lineage>
        <taxon>Eukaryota</taxon>
        <taxon>Fungi</taxon>
        <taxon>Dikarya</taxon>
        <taxon>Ascomycota</taxon>
        <taxon>Pezizomycotina</taxon>
        <taxon>Eurotiomycetes</taxon>
        <taxon>Eurotiomycetidae</taxon>
        <taxon>Eurotiales</taxon>
        <taxon>Aspergillaceae</taxon>
        <taxon>Aspergillus</taxon>
        <taxon>Aspergillus subgen. Circumdati</taxon>
    </lineage>
</organism>
<proteinExistence type="predicted"/>
<dbReference type="Proteomes" id="UP000249402">
    <property type="component" value="Unassembled WGS sequence"/>
</dbReference>
<dbReference type="EMBL" id="KZ824423">
    <property type="protein sequence ID" value="RAL04586.1"/>
    <property type="molecule type" value="Genomic_DNA"/>
</dbReference>
<dbReference type="RefSeq" id="XP_025578913.1">
    <property type="nucleotide sequence ID" value="XM_025714228.1"/>
</dbReference>
<feature type="transmembrane region" description="Helical" evidence="1">
    <location>
        <begin position="6"/>
        <end position="32"/>
    </location>
</feature>
<keyword evidence="1" id="KW-0812">Transmembrane</keyword>
<evidence type="ECO:0000313" key="3">
    <source>
        <dbReference type="Proteomes" id="UP000249402"/>
    </source>
</evidence>
<keyword evidence="1" id="KW-0472">Membrane</keyword>
<dbReference type="AlphaFoldDB" id="A0A395HAC2"/>